<organism evidence="1 2">
    <name type="scientific">Coprococcus eutactus</name>
    <dbReference type="NCBI Taxonomy" id="33043"/>
    <lineage>
        <taxon>Bacteria</taxon>
        <taxon>Bacillati</taxon>
        <taxon>Bacillota</taxon>
        <taxon>Clostridia</taxon>
        <taxon>Lachnospirales</taxon>
        <taxon>Lachnospiraceae</taxon>
        <taxon>Coprococcus</taxon>
    </lineage>
</organism>
<protein>
    <submittedName>
        <fullName evidence="1">Uncharacterized protein</fullName>
    </submittedName>
</protein>
<reference evidence="1 2" key="1">
    <citation type="submission" date="2018-08" db="EMBL/GenBank/DDBJ databases">
        <title>A genome reference for cultivated species of the human gut microbiota.</title>
        <authorList>
            <person name="Zou Y."/>
            <person name="Xue W."/>
            <person name="Luo G."/>
        </authorList>
    </citation>
    <scope>NUCLEOTIDE SEQUENCE [LARGE SCALE GENOMIC DNA]</scope>
    <source>
        <strain evidence="1 2">AF22-21</strain>
    </source>
</reference>
<dbReference type="AlphaFoldDB" id="A0A3R6CVG1"/>
<comment type="caution">
    <text evidence="1">The sequence shown here is derived from an EMBL/GenBank/DDBJ whole genome shotgun (WGS) entry which is preliminary data.</text>
</comment>
<accession>A0A3R6CVG1</accession>
<dbReference type="Proteomes" id="UP000283295">
    <property type="component" value="Unassembled WGS sequence"/>
</dbReference>
<dbReference type="EMBL" id="QRVK01000006">
    <property type="protein sequence ID" value="RGS43563.1"/>
    <property type="molecule type" value="Genomic_DNA"/>
</dbReference>
<gene>
    <name evidence="1" type="ORF">DWX94_04390</name>
</gene>
<name>A0A3R6CVG1_9FIRM</name>
<evidence type="ECO:0000313" key="1">
    <source>
        <dbReference type="EMBL" id="RGS43563.1"/>
    </source>
</evidence>
<proteinExistence type="predicted"/>
<sequence length="62" mass="6965">MEDVTLQEFAEMCQQNTCPTCPMWRGTVNVPDNCCPVQMGMKAPEASAIVRRWQAEKCGDNN</sequence>
<evidence type="ECO:0000313" key="2">
    <source>
        <dbReference type="Proteomes" id="UP000283295"/>
    </source>
</evidence>